<feature type="domain" description="OB" evidence="1">
    <location>
        <begin position="47"/>
        <end position="117"/>
    </location>
</feature>
<sequence>MRDNSTVKLSLLCSLTGIAVLYAGAVQMRPGLTPIAKLDEDYVGLKVKVSGQVIDISDHPDGHLFLKLKDDSGGVISVPIFSRVRSELGENIALLDNVQVTGQVKLYKGELELVPDKAGTIQIVQTPYTDLSRVTRERLGQIIKTRGVISA</sequence>
<evidence type="ECO:0000313" key="2">
    <source>
        <dbReference type="EMBL" id="KXB01645.1"/>
    </source>
</evidence>
<dbReference type="Proteomes" id="UP000070035">
    <property type="component" value="Unassembled WGS sequence"/>
</dbReference>
<reference evidence="2 3" key="1">
    <citation type="journal article" date="2016" name="Sci. Rep.">
        <title>Metabolic traits of an uncultured archaeal lineage -MSBL1- from brine pools of the Red Sea.</title>
        <authorList>
            <person name="Mwirichia R."/>
            <person name="Alam I."/>
            <person name="Rashid M."/>
            <person name="Vinu M."/>
            <person name="Ba-Alawi W."/>
            <person name="Anthony Kamau A."/>
            <person name="Kamanda Ngugi D."/>
            <person name="Goker M."/>
            <person name="Klenk H.P."/>
            <person name="Bajic V."/>
            <person name="Stingl U."/>
        </authorList>
    </citation>
    <scope>NUCLEOTIDE SEQUENCE [LARGE SCALE GENOMIC DNA]</scope>
    <source>
        <strain evidence="2">SCGC-AAA261F17</strain>
    </source>
</reference>
<dbReference type="GO" id="GO:0003676">
    <property type="term" value="F:nucleic acid binding"/>
    <property type="evidence" value="ECO:0007669"/>
    <property type="project" value="InterPro"/>
</dbReference>
<evidence type="ECO:0000259" key="1">
    <source>
        <dbReference type="Pfam" id="PF01336"/>
    </source>
</evidence>
<dbReference type="EMBL" id="LHXY01000031">
    <property type="protein sequence ID" value="KXB01645.1"/>
    <property type="molecule type" value="Genomic_DNA"/>
</dbReference>
<dbReference type="Gene3D" id="2.40.50.140">
    <property type="entry name" value="Nucleic acid-binding proteins"/>
    <property type="match status" value="1"/>
</dbReference>
<accession>A0A133V5C5</accession>
<keyword evidence="3" id="KW-1185">Reference proteome</keyword>
<dbReference type="Pfam" id="PF01336">
    <property type="entry name" value="tRNA_anti-codon"/>
    <property type="match status" value="1"/>
</dbReference>
<protein>
    <recommendedName>
        <fullName evidence="1">OB domain-containing protein</fullName>
    </recommendedName>
</protein>
<evidence type="ECO:0000313" key="3">
    <source>
        <dbReference type="Proteomes" id="UP000070035"/>
    </source>
</evidence>
<comment type="caution">
    <text evidence="2">The sequence shown here is derived from an EMBL/GenBank/DDBJ whole genome shotgun (WGS) entry which is preliminary data.</text>
</comment>
<organism evidence="2 3">
    <name type="scientific">candidate division MSBL1 archaeon SCGC-AAA261F17</name>
    <dbReference type="NCBI Taxonomy" id="1698274"/>
    <lineage>
        <taxon>Archaea</taxon>
        <taxon>Methanobacteriati</taxon>
        <taxon>Methanobacteriota</taxon>
        <taxon>candidate division MSBL1</taxon>
    </lineage>
</organism>
<dbReference type="InterPro" id="IPR004365">
    <property type="entry name" value="NA-bd_OB_tRNA"/>
</dbReference>
<dbReference type="AlphaFoldDB" id="A0A133V5C5"/>
<dbReference type="InterPro" id="IPR012340">
    <property type="entry name" value="NA-bd_OB-fold"/>
</dbReference>
<gene>
    <name evidence="2" type="ORF">AKJ44_02325</name>
</gene>
<name>A0A133V5C5_9EURY</name>
<proteinExistence type="predicted"/>